<keyword evidence="2" id="KW-1185">Reference proteome</keyword>
<evidence type="ECO:0000313" key="1">
    <source>
        <dbReference type="EMBL" id="KAG8171974.1"/>
    </source>
</evidence>
<dbReference type="Proteomes" id="UP000827092">
    <property type="component" value="Unassembled WGS sequence"/>
</dbReference>
<proteinExistence type="predicted"/>
<protein>
    <submittedName>
        <fullName evidence="1">Uncharacterized protein</fullName>
    </submittedName>
</protein>
<sequence length="91" mass="10905">MGRARCLGKFHALIQDRQSRQVVRRSENKQIENLSQKCPLFEKSTRKMENETNFIYPRNTVTVMIENFYKPDGRNNVKYPDFRNKHQGKFP</sequence>
<evidence type="ECO:0000313" key="2">
    <source>
        <dbReference type="Proteomes" id="UP000827092"/>
    </source>
</evidence>
<organism evidence="1 2">
    <name type="scientific">Oedothorax gibbosus</name>
    <dbReference type="NCBI Taxonomy" id="931172"/>
    <lineage>
        <taxon>Eukaryota</taxon>
        <taxon>Metazoa</taxon>
        <taxon>Ecdysozoa</taxon>
        <taxon>Arthropoda</taxon>
        <taxon>Chelicerata</taxon>
        <taxon>Arachnida</taxon>
        <taxon>Araneae</taxon>
        <taxon>Araneomorphae</taxon>
        <taxon>Entelegynae</taxon>
        <taxon>Araneoidea</taxon>
        <taxon>Linyphiidae</taxon>
        <taxon>Erigoninae</taxon>
        <taxon>Oedothorax</taxon>
    </lineage>
</organism>
<gene>
    <name evidence="1" type="ORF">JTE90_026066</name>
</gene>
<dbReference type="EMBL" id="JAFNEN010003315">
    <property type="protein sequence ID" value="KAG8171974.1"/>
    <property type="molecule type" value="Genomic_DNA"/>
</dbReference>
<comment type="caution">
    <text evidence="1">The sequence shown here is derived from an EMBL/GenBank/DDBJ whole genome shotgun (WGS) entry which is preliminary data.</text>
</comment>
<name>A0AAV6TK77_9ARAC</name>
<reference evidence="1 2" key="1">
    <citation type="journal article" date="2022" name="Nat. Ecol. Evol.">
        <title>A masculinizing supergene underlies an exaggerated male reproductive morph in a spider.</title>
        <authorList>
            <person name="Hendrickx F."/>
            <person name="De Corte Z."/>
            <person name="Sonet G."/>
            <person name="Van Belleghem S.M."/>
            <person name="Kostlbacher S."/>
            <person name="Vangestel C."/>
        </authorList>
    </citation>
    <scope>NUCLEOTIDE SEQUENCE [LARGE SCALE GENOMIC DNA]</scope>
    <source>
        <strain evidence="1">W744_W776</strain>
    </source>
</reference>
<dbReference type="AlphaFoldDB" id="A0AAV6TK77"/>
<accession>A0AAV6TK77</accession>